<proteinExistence type="predicted"/>
<sequence length="107" mass="11676">MIRSSSKRLVTCYSSLNQSLNFHPPPHIIILSPQPVGAEEGLALQLVIPTRLFPPLSLRTPSDQLVTFVQGRAAGSHSPCLRRSQRVPNSVTLSPNEVSGVHEEEAQ</sequence>
<evidence type="ECO:0000256" key="1">
    <source>
        <dbReference type="SAM" id="MobiDB-lite"/>
    </source>
</evidence>
<comment type="caution">
    <text evidence="2">The sequence shown here is derived from an EMBL/GenBank/DDBJ whole genome shotgun (WGS) entry which is preliminary data.</text>
</comment>
<protein>
    <submittedName>
        <fullName evidence="2">Uncharacterized protein</fullName>
    </submittedName>
</protein>
<organism evidence="2 3">
    <name type="scientific">Portunus trituberculatus</name>
    <name type="common">Swimming crab</name>
    <name type="synonym">Neptunus trituberculatus</name>
    <dbReference type="NCBI Taxonomy" id="210409"/>
    <lineage>
        <taxon>Eukaryota</taxon>
        <taxon>Metazoa</taxon>
        <taxon>Ecdysozoa</taxon>
        <taxon>Arthropoda</taxon>
        <taxon>Crustacea</taxon>
        <taxon>Multicrustacea</taxon>
        <taxon>Malacostraca</taxon>
        <taxon>Eumalacostraca</taxon>
        <taxon>Eucarida</taxon>
        <taxon>Decapoda</taxon>
        <taxon>Pleocyemata</taxon>
        <taxon>Brachyura</taxon>
        <taxon>Eubrachyura</taxon>
        <taxon>Portunoidea</taxon>
        <taxon>Portunidae</taxon>
        <taxon>Portuninae</taxon>
        <taxon>Portunus</taxon>
    </lineage>
</organism>
<evidence type="ECO:0000313" key="2">
    <source>
        <dbReference type="EMBL" id="MPC39402.1"/>
    </source>
</evidence>
<accession>A0A5B7EYT1</accession>
<feature type="compositionally biased region" description="Polar residues" evidence="1">
    <location>
        <begin position="86"/>
        <end position="97"/>
    </location>
</feature>
<reference evidence="2 3" key="1">
    <citation type="submission" date="2019-05" db="EMBL/GenBank/DDBJ databases">
        <title>Another draft genome of Portunus trituberculatus and its Hox gene families provides insights of decapod evolution.</title>
        <authorList>
            <person name="Jeong J.-H."/>
            <person name="Song I."/>
            <person name="Kim S."/>
            <person name="Choi T."/>
            <person name="Kim D."/>
            <person name="Ryu S."/>
            <person name="Kim W."/>
        </authorList>
    </citation>
    <scope>NUCLEOTIDE SEQUENCE [LARGE SCALE GENOMIC DNA]</scope>
    <source>
        <tissue evidence="2">Muscle</tissue>
    </source>
</reference>
<name>A0A5B7EYT1_PORTR</name>
<feature type="region of interest" description="Disordered" evidence="1">
    <location>
        <begin position="79"/>
        <end position="107"/>
    </location>
</feature>
<dbReference type="AlphaFoldDB" id="A0A5B7EYT1"/>
<evidence type="ECO:0000313" key="3">
    <source>
        <dbReference type="Proteomes" id="UP000324222"/>
    </source>
</evidence>
<dbReference type="Proteomes" id="UP000324222">
    <property type="component" value="Unassembled WGS sequence"/>
</dbReference>
<dbReference type="EMBL" id="VSRR010004351">
    <property type="protein sequence ID" value="MPC39402.1"/>
    <property type="molecule type" value="Genomic_DNA"/>
</dbReference>
<keyword evidence="3" id="KW-1185">Reference proteome</keyword>
<gene>
    <name evidence="2" type="ORF">E2C01_032937</name>
</gene>